<gene>
    <name evidence="1" type="ORF">ACFOEB_02130</name>
</gene>
<evidence type="ECO:0000313" key="1">
    <source>
        <dbReference type="EMBL" id="MFC3153983.1"/>
    </source>
</evidence>
<dbReference type="Gene3D" id="3.20.160.10">
    <property type="entry name" value="vpa0580 domain like"/>
    <property type="match status" value="1"/>
</dbReference>
<evidence type="ECO:0000313" key="2">
    <source>
        <dbReference type="Proteomes" id="UP001595548"/>
    </source>
</evidence>
<reference evidence="2" key="1">
    <citation type="journal article" date="2019" name="Int. J. Syst. Evol. Microbiol.">
        <title>The Global Catalogue of Microorganisms (GCM) 10K type strain sequencing project: providing services to taxonomists for standard genome sequencing and annotation.</title>
        <authorList>
            <consortium name="The Broad Institute Genomics Platform"/>
            <consortium name="The Broad Institute Genome Sequencing Center for Infectious Disease"/>
            <person name="Wu L."/>
            <person name="Ma J."/>
        </authorList>
    </citation>
    <scope>NUCLEOTIDE SEQUENCE [LARGE SCALE GENOMIC DNA]</scope>
    <source>
        <strain evidence="2">KCTC 52141</strain>
    </source>
</reference>
<name>A0ABV7HN14_9GAMM</name>
<accession>A0ABV7HN14</accession>
<protein>
    <submittedName>
        <fullName evidence="1">HopJ type III effector protein</fullName>
    </submittedName>
</protein>
<dbReference type="InterPro" id="IPR038604">
    <property type="entry name" value="HopJ_sf"/>
</dbReference>
<organism evidence="1 2">
    <name type="scientific">Gilvimarinus japonicus</name>
    <dbReference type="NCBI Taxonomy" id="1796469"/>
    <lineage>
        <taxon>Bacteria</taxon>
        <taxon>Pseudomonadati</taxon>
        <taxon>Pseudomonadota</taxon>
        <taxon>Gammaproteobacteria</taxon>
        <taxon>Cellvibrionales</taxon>
        <taxon>Cellvibrionaceae</taxon>
        <taxon>Gilvimarinus</taxon>
    </lineage>
</organism>
<comment type="caution">
    <text evidence="1">The sequence shown here is derived from an EMBL/GenBank/DDBJ whole genome shotgun (WGS) entry which is preliminary data.</text>
</comment>
<dbReference type="InterPro" id="IPR014984">
    <property type="entry name" value="HopJ"/>
</dbReference>
<dbReference type="EMBL" id="JBHRTL010000003">
    <property type="protein sequence ID" value="MFC3153983.1"/>
    <property type="molecule type" value="Genomic_DNA"/>
</dbReference>
<dbReference type="Pfam" id="PF08888">
    <property type="entry name" value="HopJ"/>
    <property type="match status" value="1"/>
</dbReference>
<dbReference type="RefSeq" id="WP_382414062.1">
    <property type="nucleotide sequence ID" value="NZ_AP031500.1"/>
</dbReference>
<keyword evidence="2" id="KW-1185">Reference proteome</keyword>
<proteinExistence type="predicted"/>
<sequence>MTPEILVEKLSSEPLSVEFSEVIQIIEAFYDYEPTAFSNGDLQNAAGSNEGSCKIFAFAKLHGLSEAQTLACFGTYYRDDVLAHPEGTDHGNIRNFIQHGWGGVEFHGEALQLKAG</sequence>
<dbReference type="Proteomes" id="UP001595548">
    <property type="component" value="Unassembled WGS sequence"/>
</dbReference>